<dbReference type="InterPro" id="IPR001841">
    <property type="entry name" value="Znf_RING"/>
</dbReference>
<dbReference type="Proteomes" id="UP001287356">
    <property type="component" value="Unassembled WGS sequence"/>
</dbReference>
<feature type="domain" description="RING-type" evidence="7">
    <location>
        <begin position="12"/>
        <end position="51"/>
    </location>
</feature>
<keyword evidence="9" id="KW-1185">Reference proteome</keyword>
<dbReference type="InterPro" id="IPR042448">
    <property type="entry name" value="CCNB1IP1"/>
</dbReference>
<evidence type="ECO:0000256" key="6">
    <source>
        <dbReference type="SAM" id="MobiDB-lite"/>
    </source>
</evidence>
<evidence type="ECO:0000256" key="3">
    <source>
        <dbReference type="ARBA" id="ARBA00022833"/>
    </source>
</evidence>
<reference evidence="8" key="2">
    <citation type="submission" date="2023-06" db="EMBL/GenBank/DDBJ databases">
        <authorList>
            <consortium name="Lawrence Berkeley National Laboratory"/>
            <person name="Haridas S."/>
            <person name="Hensen N."/>
            <person name="Bonometti L."/>
            <person name="Westerberg I."/>
            <person name="Brannstrom I.O."/>
            <person name="Guillou S."/>
            <person name="Cros-Aarteil S."/>
            <person name="Calhoun S."/>
            <person name="Kuo A."/>
            <person name="Mondo S."/>
            <person name="Pangilinan J."/>
            <person name="Riley R."/>
            <person name="Labutti K."/>
            <person name="Andreopoulos B."/>
            <person name="Lipzen A."/>
            <person name="Chen C."/>
            <person name="Yanf M."/>
            <person name="Daum C."/>
            <person name="Ng V."/>
            <person name="Clum A."/>
            <person name="Steindorff A."/>
            <person name="Ohm R."/>
            <person name="Martin F."/>
            <person name="Silar P."/>
            <person name="Natvig D."/>
            <person name="Lalanne C."/>
            <person name="Gautier V."/>
            <person name="Ament-Velasquez S.L."/>
            <person name="Kruys A."/>
            <person name="Hutchinson M.I."/>
            <person name="Powell A.J."/>
            <person name="Barry K."/>
            <person name="Miller A.N."/>
            <person name="Grigoriev I.V."/>
            <person name="Debuchy R."/>
            <person name="Gladieux P."/>
            <person name="Thoren M.H."/>
            <person name="Johannesson H."/>
        </authorList>
    </citation>
    <scope>NUCLEOTIDE SEQUENCE</scope>
    <source>
        <strain evidence="8">CBS 958.72</strain>
    </source>
</reference>
<feature type="region of interest" description="Disordered" evidence="6">
    <location>
        <begin position="243"/>
        <end position="283"/>
    </location>
</feature>
<reference evidence="8" key="1">
    <citation type="journal article" date="2023" name="Mol. Phylogenet. Evol.">
        <title>Genome-scale phylogeny and comparative genomics of the fungal order Sordariales.</title>
        <authorList>
            <person name="Hensen N."/>
            <person name="Bonometti L."/>
            <person name="Westerberg I."/>
            <person name="Brannstrom I.O."/>
            <person name="Guillou S."/>
            <person name="Cros-Aarteil S."/>
            <person name="Calhoun S."/>
            <person name="Haridas S."/>
            <person name="Kuo A."/>
            <person name="Mondo S."/>
            <person name="Pangilinan J."/>
            <person name="Riley R."/>
            <person name="LaButti K."/>
            <person name="Andreopoulos B."/>
            <person name="Lipzen A."/>
            <person name="Chen C."/>
            <person name="Yan M."/>
            <person name="Daum C."/>
            <person name="Ng V."/>
            <person name="Clum A."/>
            <person name="Steindorff A."/>
            <person name="Ohm R.A."/>
            <person name="Martin F."/>
            <person name="Silar P."/>
            <person name="Natvig D.O."/>
            <person name="Lalanne C."/>
            <person name="Gautier V."/>
            <person name="Ament-Velasquez S.L."/>
            <person name="Kruys A."/>
            <person name="Hutchinson M.I."/>
            <person name="Powell A.J."/>
            <person name="Barry K."/>
            <person name="Miller A.N."/>
            <person name="Grigoriev I.V."/>
            <person name="Debuchy R."/>
            <person name="Gladieux P."/>
            <person name="Hiltunen Thoren M."/>
            <person name="Johannesson H."/>
        </authorList>
    </citation>
    <scope>NUCLEOTIDE SEQUENCE</scope>
    <source>
        <strain evidence="8">CBS 958.72</strain>
    </source>
</reference>
<dbReference type="PANTHER" id="PTHR14305:SF0">
    <property type="entry name" value="E3 UBIQUITIN-PROTEIN LIGASE CCNB1IP1"/>
    <property type="match status" value="1"/>
</dbReference>
<name>A0AAE0NE56_9PEZI</name>
<protein>
    <recommendedName>
        <fullName evidence="7">RING-type domain-containing protein</fullName>
    </recommendedName>
</protein>
<dbReference type="SUPFAM" id="SSF57850">
    <property type="entry name" value="RING/U-box"/>
    <property type="match status" value="1"/>
</dbReference>
<comment type="caution">
    <text evidence="8">The sequence shown here is derived from an EMBL/GenBank/DDBJ whole genome shotgun (WGS) entry which is preliminary data.</text>
</comment>
<organism evidence="8 9">
    <name type="scientific">Lasiosphaeria ovina</name>
    <dbReference type="NCBI Taxonomy" id="92902"/>
    <lineage>
        <taxon>Eukaryota</taxon>
        <taxon>Fungi</taxon>
        <taxon>Dikarya</taxon>
        <taxon>Ascomycota</taxon>
        <taxon>Pezizomycotina</taxon>
        <taxon>Sordariomycetes</taxon>
        <taxon>Sordariomycetidae</taxon>
        <taxon>Sordariales</taxon>
        <taxon>Lasiosphaeriaceae</taxon>
        <taxon>Lasiosphaeria</taxon>
    </lineage>
</organism>
<dbReference type="GO" id="GO:0000795">
    <property type="term" value="C:synaptonemal complex"/>
    <property type="evidence" value="ECO:0007669"/>
    <property type="project" value="InterPro"/>
</dbReference>
<dbReference type="PANTHER" id="PTHR14305">
    <property type="entry name" value="E3 UBIQUITIN-PROTEIN LIGASE CCNB1IP1"/>
    <property type="match status" value="1"/>
</dbReference>
<feature type="non-terminal residue" evidence="8">
    <location>
        <position position="1"/>
    </location>
</feature>
<dbReference type="AlphaFoldDB" id="A0AAE0NE56"/>
<dbReference type="Pfam" id="PF14634">
    <property type="entry name" value="zf-RING_5"/>
    <property type="match status" value="1"/>
</dbReference>
<evidence type="ECO:0000313" key="9">
    <source>
        <dbReference type="Proteomes" id="UP001287356"/>
    </source>
</evidence>
<evidence type="ECO:0000313" key="8">
    <source>
        <dbReference type="EMBL" id="KAK3379891.1"/>
    </source>
</evidence>
<evidence type="ECO:0000256" key="5">
    <source>
        <dbReference type="SAM" id="Coils"/>
    </source>
</evidence>
<accession>A0AAE0NE56</accession>
<feature type="region of interest" description="Disordered" evidence="6">
    <location>
        <begin position="188"/>
        <end position="220"/>
    </location>
</feature>
<dbReference type="PROSITE" id="PS00518">
    <property type="entry name" value="ZF_RING_1"/>
    <property type="match status" value="1"/>
</dbReference>
<gene>
    <name evidence="8" type="ORF">B0T24DRAFT_663978</name>
</gene>
<dbReference type="InterPro" id="IPR017907">
    <property type="entry name" value="Znf_RING_CS"/>
</dbReference>
<dbReference type="EMBL" id="JAULSN010000002">
    <property type="protein sequence ID" value="KAK3379891.1"/>
    <property type="molecule type" value="Genomic_DNA"/>
</dbReference>
<dbReference type="GO" id="GO:0008270">
    <property type="term" value="F:zinc ion binding"/>
    <property type="evidence" value="ECO:0007669"/>
    <property type="project" value="UniProtKB-KW"/>
</dbReference>
<keyword evidence="2 4" id="KW-0863">Zinc-finger</keyword>
<proteinExistence type="predicted"/>
<sequence length="283" mass="31745">MEQGLTCNVSTCGAQLTDQALVTACSHVLCLECASKHRFAGQGPYTCPVCQQPLTASEVCKQLLHPSEEWKSVVLSGLSPTIVMECAGKALSFWSYQMTNQILYQMQKNRDMEQHTVQLERAVENMWNQGNERIRTLTAKIRDMETEQQELRRSCEDLRLTLSDKKNELMRSQELYNKLKKRVLLDQTSNNAPDVGRVRPATETESRPYSSLYSQQSQGPLRIMPGSERDAVPNYFPTTPNFPAAPSFPRVQSGPKALIGWDKPAPTQQISSPPLDAVSPRNA</sequence>
<dbReference type="Gene3D" id="3.30.40.10">
    <property type="entry name" value="Zinc/RING finger domain, C3HC4 (zinc finger)"/>
    <property type="match status" value="1"/>
</dbReference>
<evidence type="ECO:0000256" key="4">
    <source>
        <dbReference type="PROSITE-ProRule" id="PRU00175"/>
    </source>
</evidence>
<evidence type="ECO:0000259" key="7">
    <source>
        <dbReference type="PROSITE" id="PS50089"/>
    </source>
</evidence>
<feature type="compositionally biased region" description="Basic and acidic residues" evidence="6">
    <location>
        <begin position="196"/>
        <end position="206"/>
    </location>
</feature>
<evidence type="ECO:0000256" key="2">
    <source>
        <dbReference type="ARBA" id="ARBA00022771"/>
    </source>
</evidence>
<dbReference type="GO" id="GO:0061630">
    <property type="term" value="F:ubiquitin protein ligase activity"/>
    <property type="evidence" value="ECO:0007669"/>
    <property type="project" value="InterPro"/>
</dbReference>
<evidence type="ECO:0000256" key="1">
    <source>
        <dbReference type="ARBA" id="ARBA00022723"/>
    </source>
</evidence>
<dbReference type="PROSITE" id="PS50089">
    <property type="entry name" value="ZF_RING_2"/>
    <property type="match status" value="1"/>
</dbReference>
<feature type="compositionally biased region" description="Polar residues" evidence="6">
    <location>
        <begin position="207"/>
        <end position="219"/>
    </location>
</feature>
<dbReference type="InterPro" id="IPR013083">
    <property type="entry name" value="Znf_RING/FYVE/PHD"/>
</dbReference>
<keyword evidence="1" id="KW-0479">Metal-binding</keyword>
<keyword evidence="5" id="KW-0175">Coiled coil</keyword>
<keyword evidence="3" id="KW-0862">Zinc</keyword>
<feature type="coiled-coil region" evidence="5">
    <location>
        <begin position="134"/>
        <end position="182"/>
    </location>
</feature>
<dbReference type="GO" id="GO:0007131">
    <property type="term" value="P:reciprocal meiotic recombination"/>
    <property type="evidence" value="ECO:0007669"/>
    <property type="project" value="InterPro"/>
</dbReference>